<accession>A0A2S6HPG3</accession>
<evidence type="ECO:0000256" key="10">
    <source>
        <dbReference type="HAMAP-Rule" id="MF_01405"/>
    </source>
</evidence>
<dbReference type="Proteomes" id="UP000237749">
    <property type="component" value="Unassembled WGS sequence"/>
</dbReference>
<dbReference type="PANTHER" id="PTHR11067">
    <property type="entry name" value="INOSINE TRIPHOSPHATE PYROPHOSPHATASE/HAM1 PROTEIN"/>
    <property type="match status" value="1"/>
</dbReference>
<dbReference type="GO" id="GO:0036222">
    <property type="term" value="F:XTP diphosphatase activity"/>
    <property type="evidence" value="ECO:0007669"/>
    <property type="project" value="UniProtKB-UniRule"/>
</dbReference>
<proteinExistence type="inferred from homology"/>
<comment type="catalytic activity">
    <reaction evidence="10">
        <text>ITP + H2O = IMP + diphosphate + H(+)</text>
        <dbReference type="Rhea" id="RHEA:29399"/>
        <dbReference type="ChEBI" id="CHEBI:15377"/>
        <dbReference type="ChEBI" id="CHEBI:15378"/>
        <dbReference type="ChEBI" id="CHEBI:33019"/>
        <dbReference type="ChEBI" id="CHEBI:58053"/>
        <dbReference type="ChEBI" id="CHEBI:61402"/>
        <dbReference type="EC" id="3.6.1.66"/>
    </reaction>
</comment>
<feature type="binding site" evidence="10">
    <location>
        <position position="73"/>
    </location>
    <ligand>
        <name>substrate</name>
    </ligand>
</feature>
<comment type="cofactor">
    <cofactor evidence="10">
        <name>Mg(2+)</name>
        <dbReference type="ChEBI" id="CHEBI:18420"/>
    </cofactor>
    <text evidence="10">Binds 1 Mg(2+) ion per subunit.</text>
</comment>
<feature type="binding site" evidence="10">
    <location>
        <position position="43"/>
    </location>
    <ligand>
        <name>Mg(2+)</name>
        <dbReference type="ChEBI" id="CHEBI:18420"/>
    </ligand>
</feature>
<dbReference type="InterPro" id="IPR002637">
    <property type="entry name" value="RdgB/HAM1"/>
</dbReference>
<dbReference type="SUPFAM" id="SSF52972">
    <property type="entry name" value="ITPase-like"/>
    <property type="match status" value="1"/>
</dbReference>
<dbReference type="InterPro" id="IPR020922">
    <property type="entry name" value="dITP/XTP_pyrophosphatase"/>
</dbReference>
<protein>
    <recommendedName>
        <fullName evidence="10">dITP/XTP pyrophosphatase</fullName>
        <ecNumber evidence="10">3.6.1.66</ecNumber>
    </recommendedName>
    <alternativeName>
        <fullName evidence="10">Non-canonical purine NTP pyrophosphatase</fullName>
    </alternativeName>
    <alternativeName>
        <fullName evidence="10">Non-standard purine NTP pyrophosphatase</fullName>
    </alternativeName>
    <alternativeName>
        <fullName evidence="10">Nucleoside-triphosphate diphosphatase</fullName>
    </alternativeName>
    <alternativeName>
        <fullName evidence="10">Nucleoside-triphosphate pyrophosphatase</fullName>
        <shortName evidence="10">NTPase</shortName>
    </alternativeName>
</protein>
<evidence type="ECO:0000313" key="13">
    <source>
        <dbReference type="Proteomes" id="UP000237749"/>
    </source>
</evidence>
<dbReference type="NCBIfam" id="TIGR00042">
    <property type="entry name" value="RdgB/HAM1 family non-canonical purine NTP pyrophosphatase"/>
    <property type="match status" value="1"/>
</dbReference>
<feature type="binding site" evidence="10">
    <location>
        <begin position="10"/>
        <end position="15"/>
    </location>
    <ligand>
        <name>substrate</name>
    </ligand>
</feature>
<comment type="similarity">
    <text evidence="1 10 11">Belongs to the HAM1 NTPase family.</text>
</comment>
<evidence type="ECO:0000256" key="11">
    <source>
        <dbReference type="RuleBase" id="RU003781"/>
    </source>
</evidence>
<dbReference type="EMBL" id="PTJA01000010">
    <property type="protein sequence ID" value="PPK79438.1"/>
    <property type="molecule type" value="Genomic_DNA"/>
</dbReference>
<sequence length="210" mass="23182">MRENRIIFATGNEGKMREIREILKDLGMEVCSMKEAGICLDIEENGTTFGENAEIKAMSVWKKSGGIVLADDSGLVVDCLGGEPGIYSARYMGEETSYEIKNQTILNRAALFEGEDRSARFVCNIAAILPDGRVLHTEAAMEGLVADKPAGGEGFGYDPILYIPEFHMTAAELTMDQKNRISHRGKALEAMKDKLKEQLGEERHESTDCQ</sequence>
<evidence type="ECO:0000256" key="7">
    <source>
        <dbReference type="ARBA" id="ARBA00023080"/>
    </source>
</evidence>
<dbReference type="GO" id="GO:0046872">
    <property type="term" value="F:metal ion binding"/>
    <property type="evidence" value="ECO:0007669"/>
    <property type="project" value="UniProtKB-KW"/>
</dbReference>
<dbReference type="OrthoDB" id="9807456at2"/>
<feature type="active site" description="Proton acceptor" evidence="10">
    <location>
        <position position="72"/>
    </location>
</feature>
<organism evidence="12 13">
    <name type="scientific">Lacrimispora xylanisolvens</name>
    <dbReference type="NCBI Taxonomy" id="384636"/>
    <lineage>
        <taxon>Bacteria</taxon>
        <taxon>Bacillati</taxon>
        <taxon>Bacillota</taxon>
        <taxon>Clostridia</taxon>
        <taxon>Lachnospirales</taxon>
        <taxon>Lachnospiraceae</taxon>
        <taxon>Lacrimispora</taxon>
    </lineage>
</organism>
<comment type="caution">
    <text evidence="12">The sequence shown here is derived from an EMBL/GenBank/DDBJ whole genome shotgun (WGS) entry which is preliminary data.</text>
</comment>
<dbReference type="AlphaFoldDB" id="A0A2S6HPG3"/>
<evidence type="ECO:0000256" key="4">
    <source>
        <dbReference type="ARBA" id="ARBA00022741"/>
    </source>
</evidence>
<evidence type="ECO:0000313" key="12">
    <source>
        <dbReference type="EMBL" id="PPK79438.1"/>
    </source>
</evidence>
<comment type="subunit">
    <text evidence="2 10">Homodimer.</text>
</comment>
<evidence type="ECO:0000256" key="8">
    <source>
        <dbReference type="ARBA" id="ARBA00051875"/>
    </source>
</evidence>
<feature type="binding site" evidence="10">
    <location>
        <begin position="155"/>
        <end position="158"/>
    </location>
    <ligand>
        <name>substrate</name>
    </ligand>
</feature>
<evidence type="ECO:0000256" key="6">
    <source>
        <dbReference type="ARBA" id="ARBA00022842"/>
    </source>
</evidence>
<dbReference type="RefSeq" id="WP_104438301.1">
    <property type="nucleotide sequence ID" value="NZ_PTJA01000010.1"/>
</dbReference>
<evidence type="ECO:0000256" key="2">
    <source>
        <dbReference type="ARBA" id="ARBA00011738"/>
    </source>
</evidence>
<dbReference type="HAMAP" id="MF_01405">
    <property type="entry name" value="Non_canon_purine_NTPase"/>
    <property type="match status" value="1"/>
</dbReference>
<evidence type="ECO:0000256" key="9">
    <source>
        <dbReference type="ARBA" id="ARBA00052017"/>
    </source>
</evidence>
<gene>
    <name evidence="12" type="ORF">BXY41_110164</name>
</gene>
<comment type="catalytic activity">
    <reaction evidence="9 10">
        <text>XTP + H2O = XMP + diphosphate + H(+)</text>
        <dbReference type="Rhea" id="RHEA:28610"/>
        <dbReference type="ChEBI" id="CHEBI:15377"/>
        <dbReference type="ChEBI" id="CHEBI:15378"/>
        <dbReference type="ChEBI" id="CHEBI:33019"/>
        <dbReference type="ChEBI" id="CHEBI:57464"/>
        <dbReference type="ChEBI" id="CHEBI:61314"/>
        <dbReference type="EC" id="3.6.1.66"/>
    </reaction>
</comment>
<keyword evidence="4 10" id="KW-0547">Nucleotide-binding</keyword>
<comment type="function">
    <text evidence="10">Pyrophosphatase that catalyzes the hydrolysis of nucleoside triphosphates to their monophosphate derivatives, with a high preference for the non-canonical purine nucleotides XTP (xanthosine triphosphate), dITP (deoxyinosine triphosphate) and ITP. Seems to function as a house-cleaning enzyme that removes non-canonical purine nucleotides from the nucleotide pool, thus preventing their incorporation into DNA/RNA and avoiding chromosomal lesions.</text>
</comment>
<dbReference type="GO" id="GO:0005829">
    <property type="term" value="C:cytosol"/>
    <property type="evidence" value="ECO:0007669"/>
    <property type="project" value="TreeGrafter"/>
</dbReference>
<reference evidence="12 13" key="1">
    <citation type="submission" date="2018-02" db="EMBL/GenBank/DDBJ databases">
        <title>Genomic Encyclopedia of Archaeal and Bacterial Type Strains, Phase II (KMG-II): from individual species to whole genera.</title>
        <authorList>
            <person name="Goeker M."/>
        </authorList>
    </citation>
    <scope>NUCLEOTIDE SEQUENCE [LARGE SCALE GENOMIC DNA]</scope>
    <source>
        <strain evidence="12 13">DSM 3808</strain>
    </source>
</reference>
<dbReference type="CDD" id="cd00515">
    <property type="entry name" value="HAM1"/>
    <property type="match status" value="1"/>
</dbReference>
<dbReference type="GO" id="GO:0000166">
    <property type="term" value="F:nucleotide binding"/>
    <property type="evidence" value="ECO:0007669"/>
    <property type="project" value="UniProtKB-KW"/>
</dbReference>
<dbReference type="Gene3D" id="3.90.950.10">
    <property type="match status" value="1"/>
</dbReference>
<dbReference type="GO" id="GO:0017111">
    <property type="term" value="F:ribonucleoside triphosphate phosphatase activity"/>
    <property type="evidence" value="ECO:0007669"/>
    <property type="project" value="InterPro"/>
</dbReference>
<evidence type="ECO:0000256" key="3">
    <source>
        <dbReference type="ARBA" id="ARBA00022723"/>
    </source>
</evidence>
<dbReference type="EC" id="3.6.1.66" evidence="10"/>
<keyword evidence="7 10" id="KW-0546">Nucleotide metabolism</keyword>
<dbReference type="GO" id="GO:0036220">
    <property type="term" value="F:ITP diphosphatase activity"/>
    <property type="evidence" value="ECO:0007669"/>
    <property type="project" value="UniProtKB-UniRule"/>
</dbReference>
<keyword evidence="5 10" id="KW-0378">Hydrolase</keyword>
<dbReference type="FunFam" id="3.90.950.10:FF:000001">
    <property type="entry name" value="dITP/XTP pyrophosphatase"/>
    <property type="match status" value="1"/>
</dbReference>
<dbReference type="PANTHER" id="PTHR11067:SF9">
    <property type="entry name" value="INOSINE TRIPHOSPHATE PYROPHOSPHATASE"/>
    <property type="match status" value="1"/>
</dbReference>
<name>A0A2S6HPG3_9FIRM</name>
<evidence type="ECO:0000256" key="5">
    <source>
        <dbReference type="ARBA" id="ARBA00022801"/>
    </source>
</evidence>
<comment type="catalytic activity">
    <reaction evidence="8 10">
        <text>dITP + H2O = dIMP + diphosphate + H(+)</text>
        <dbReference type="Rhea" id="RHEA:28342"/>
        <dbReference type="ChEBI" id="CHEBI:15377"/>
        <dbReference type="ChEBI" id="CHEBI:15378"/>
        <dbReference type="ChEBI" id="CHEBI:33019"/>
        <dbReference type="ChEBI" id="CHEBI:61194"/>
        <dbReference type="ChEBI" id="CHEBI:61382"/>
        <dbReference type="EC" id="3.6.1.66"/>
    </reaction>
</comment>
<keyword evidence="3 10" id="KW-0479">Metal-binding</keyword>
<dbReference type="GO" id="GO:0035870">
    <property type="term" value="F:dITP diphosphatase activity"/>
    <property type="evidence" value="ECO:0007669"/>
    <property type="project" value="UniProtKB-UniRule"/>
</dbReference>
<dbReference type="InterPro" id="IPR029001">
    <property type="entry name" value="ITPase-like_fam"/>
</dbReference>
<keyword evidence="6 10" id="KW-0460">Magnesium</keyword>
<feature type="binding site" evidence="10">
    <location>
        <position position="178"/>
    </location>
    <ligand>
        <name>substrate</name>
    </ligand>
</feature>
<dbReference type="Pfam" id="PF01725">
    <property type="entry name" value="Ham1p_like"/>
    <property type="match status" value="1"/>
</dbReference>
<evidence type="ECO:0000256" key="1">
    <source>
        <dbReference type="ARBA" id="ARBA00008023"/>
    </source>
</evidence>
<feature type="binding site" evidence="10">
    <location>
        <begin position="183"/>
        <end position="184"/>
    </location>
    <ligand>
        <name>substrate</name>
    </ligand>
</feature>
<feature type="binding site" evidence="10">
    <location>
        <position position="72"/>
    </location>
    <ligand>
        <name>Mg(2+)</name>
        <dbReference type="ChEBI" id="CHEBI:18420"/>
    </ligand>
</feature>
<keyword evidence="13" id="KW-1185">Reference proteome</keyword>
<dbReference type="GO" id="GO:0009146">
    <property type="term" value="P:purine nucleoside triphosphate catabolic process"/>
    <property type="evidence" value="ECO:0007669"/>
    <property type="project" value="UniProtKB-UniRule"/>
</dbReference>
<dbReference type="GO" id="GO:0009117">
    <property type="term" value="P:nucleotide metabolic process"/>
    <property type="evidence" value="ECO:0007669"/>
    <property type="project" value="UniProtKB-KW"/>
</dbReference>